<reference evidence="2 3" key="1">
    <citation type="submission" date="2019-11" db="EMBL/GenBank/DDBJ databases">
        <authorList>
            <person name="Li X.-J."/>
            <person name="Feng X.-M."/>
        </authorList>
    </citation>
    <scope>NUCLEOTIDE SEQUENCE [LARGE SCALE GENOMIC DNA]</scope>
    <source>
        <strain evidence="2 3">XMNu-373</strain>
    </source>
</reference>
<proteinExistence type="predicted"/>
<sequence length="235" mass="24811">MLTKTLRSAMIAGVALAATFGFAGAASATADSAATSTPAVAEAAPQVADLDGLLDLPDTNIGNDLCLLPWFWPGPFNVLTEGQTGYYSACNGSGSADAEGVNILNNVCVAPWLWQGPINFLTSGQDAHYEACNNVDEVDIFANGLMQYMTIQYMIDSDMLDESAFEGFLQGDLSSHDVIMDDSVLGEFGADLPDGEELTGDGGIGNNACILPWLWQGPLNFLTVGQHAHYEACND</sequence>
<protein>
    <recommendedName>
        <fullName evidence="4">Secreted protein</fullName>
    </recommendedName>
</protein>
<keyword evidence="3" id="KW-1185">Reference proteome</keyword>
<comment type="caution">
    <text evidence="2">The sequence shown here is derived from an EMBL/GenBank/DDBJ whole genome shotgun (WGS) entry which is preliminary data.</text>
</comment>
<name>A0A7K3MAZ6_9ACTN</name>
<dbReference type="Proteomes" id="UP000460435">
    <property type="component" value="Unassembled WGS sequence"/>
</dbReference>
<organism evidence="2 3">
    <name type="scientific">Phytoactinopolyspora mesophila</name>
    <dbReference type="NCBI Taxonomy" id="2650750"/>
    <lineage>
        <taxon>Bacteria</taxon>
        <taxon>Bacillati</taxon>
        <taxon>Actinomycetota</taxon>
        <taxon>Actinomycetes</taxon>
        <taxon>Jiangellales</taxon>
        <taxon>Jiangellaceae</taxon>
        <taxon>Phytoactinopolyspora</taxon>
    </lineage>
</organism>
<keyword evidence="1" id="KW-0732">Signal</keyword>
<evidence type="ECO:0000313" key="2">
    <source>
        <dbReference type="EMBL" id="NDL60464.1"/>
    </source>
</evidence>
<dbReference type="AlphaFoldDB" id="A0A7K3MAZ6"/>
<feature type="chain" id="PRO_5029909512" description="Secreted protein" evidence="1">
    <location>
        <begin position="18"/>
        <end position="235"/>
    </location>
</feature>
<evidence type="ECO:0000256" key="1">
    <source>
        <dbReference type="SAM" id="SignalP"/>
    </source>
</evidence>
<accession>A0A7K3MAZ6</accession>
<evidence type="ECO:0008006" key="4">
    <source>
        <dbReference type="Google" id="ProtNLM"/>
    </source>
</evidence>
<feature type="signal peptide" evidence="1">
    <location>
        <begin position="1"/>
        <end position="17"/>
    </location>
</feature>
<gene>
    <name evidence="2" type="ORF">F7O44_25635</name>
</gene>
<dbReference type="RefSeq" id="WP_162453175.1">
    <property type="nucleotide sequence ID" value="NZ_WLZY01000012.1"/>
</dbReference>
<dbReference type="EMBL" id="WLZY01000012">
    <property type="protein sequence ID" value="NDL60464.1"/>
    <property type="molecule type" value="Genomic_DNA"/>
</dbReference>
<evidence type="ECO:0000313" key="3">
    <source>
        <dbReference type="Proteomes" id="UP000460435"/>
    </source>
</evidence>